<dbReference type="Pfam" id="PF00005">
    <property type="entry name" value="ABC_tran"/>
    <property type="match status" value="1"/>
</dbReference>
<dbReference type="CDD" id="cd03224">
    <property type="entry name" value="ABC_TM1139_LivF_branched"/>
    <property type="match status" value="1"/>
</dbReference>
<protein>
    <submittedName>
        <fullName evidence="7">Amino acid ABC transporter ATPase</fullName>
    </submittedName>
</protein>
<evidence type="ECO:0000256" key="4">
    <source>
        <dbReference type="ARBA" id="ARBA00022840"/>
    </source>
</evidence>
<dbReference type="HOGENOM" id="CLU_000604_1_2_7"/>
<keyword evidence="8" id="KW-1185">Reference proteome</keyword>
<dbReference type="InterPro" id="IPR003593">
    <property type="entry name" value="AAA+_ATPase"/>
</dbReference>
<dbReference type="InterPro" id="IPR003439">
    <property type="entry name" value="ABC_transporter-like_ATP-bd"/>
</dbReference>
<evidence type="ECO:0000256" key="2">
    <source>
        <dbReference type="ARBA" id="ARBA00022448"/>
    </source>
</evidence>
<keyword evidence="5" id="KW-0029">Amino-acid transport</keyword>
<evidence type="ECO:0000313" key="8">
    <source>
        <dbReference type="Proteomes" id="UP000019140"/>
    </source>
</evidence>
<evidence type="ECO:0000259" key="6">
    <source>
        <dbReference type="PROSITE" id="PS50893"/>
    </source>
</evidence>
<sequence>MRLLQMQGLGVTYGGLRALDEISIQVREGDFVTVVGPNGAGKTTLLKSISGTVPLAAGRIAYQGTELAGVPSHARAAMGIAHVPEGRRVFPSLSVLENLELGSYRKAAKAKRRTSLNMVFDLFPVLHERRRQAAGTLSGGEQQMLALGRGLMLQPTLLLLDEPSLGLAPLLVETIFESIVRMREAQHLTILLVEQRVVEALELCDRGYVLEAGRLVLEGERATLLGDERVRRAYLGA</sequence>
<dbReference type="PATRIC" id="fig|1429439.4.peg.2240"/>
<dbReference type="GO" id="GO:0015807">
    <property type="term" value="P:L-amino acid transport"/>
    <property type="evidence" value="ECO:0007669"/>
    <property type="project" value="TreeGrafter"/>
</dbReference>
<dbReference type="GO" id="GO:0015658">
    <property type="term" value="F:branched-chain amino acid transmembrane transporter activity"/>
    <property type="evidence" value="ECO:0007669"/>
    <property type="project" value="TreeGrafter"/>
</dbReference>
<evidence type="ECO:0000256" key="5">
    <source>
        <dbReference type="ARBA" id="ARBA00022970"/>
    </source>
</evidence>
<gene>
    <name evidence="7" type="ORF">ETSY2_13090</name>
</gene>
<dbReference type="AlphaFoldDB" id="W4MB25"/>
<organism evidence="7 8">
    <name type="scientific">Candidatus Entotheonella gemina</name>
    <dbReference type="NCBI Taxonomy" id="1429439"/>
    <lineage>
        <taxon>Bacteria</taxon>
        <taxon>Pseudomonadati</taxon>
        <taxon>Nitrospinota/Tectimicrobiota group</taxon>
        <taxon>Candidatus Tectimicrobiota</taxon>
        <taxon>Candidatus Entotheonellia</taxon>
        <taxon>Candidatus Entotheonellales</taxon>
        <taxon>Candidatus Entotheonellaceae</taxon>
        <taxon>Candidatus Entotheonella</taxon>
    </lineage>
</organism>
<evidence type="ECO:0000313" key="7">
    <source>
        <dbReference type="EMBL" id="ETX07111.1"/>
    </source>
</evidence>
<dbReference type="PANTHER" id="PTHR43820:SF4">
    <property type="entry name" value="HIGH-AFFINITY BRANCHED-CHAIN AMINO ACID TRANSPORT ATP-BINDING PROTEIN LIVF"/>
    <property type="match status" value="1"/>
</dbReference>
<dbReference type="PANTHER" id="PTHR43820">
    <property type="entry name" value="HIGH-AFFINITY BRANCHED-CHAIN AMINO ACID TRANSPORT ATP-BINDING PROTEIN LIVF"/>
    <property type="match status" value="1"/>
</dbReference>
<evidence type="ECO:0000256" key="1">
    <source>
        <dbReference type="ARBA" id="ARBA00005417"/>
    </source>
</evidence>
<accession>W4MB25</accession>
<dbReference type="GO" id="GO:0016887">
    <property type="term" value="F:ATP hydrolysis activity"/>
    <property type="evidence" value="ECO:0007669"/>
    <property type="project" value="InterPro"/>
</dbReference>
<name>W4MB25_9BACT</name>
<keyword evidence="3" id="KW-0547">Nucleotide-binding</keyword>
<dbReference type="Proteomes" id="UP000019140">
    <property type="component" value="Unassembled WGS sequence"/>
</dbReference>
<dbReference type="SMART" id="SM00382">
    <property type="entry name" value="AAA"/>
    <property type="match status" value="1"/>
</dbReference>
<reference evidence="7 8" key="1">
    <citation type="journal article" date="2014" name="Nature">
        <title>An environmental bacterial taxon with a large and distinct metabolic repertoire.</title>
        <authorList>
            <person name="Wilson M.C."/>
            <person name="Mori T."/>
            <person name="Ruckert C."/>
            <person name="Uria A.R."/>
            <person name="Helf M.J."/>
            <person name="Takada K."/>
            <person name="Gernert C."/>
            <person name="Steffens U.A."/>
            <person name="Heycke N."/>
            <person name="Schmitt S."/>
            <person name="Rinke C."/>
            <person name="Helfrich E.J."/>
            <person name="Brachmann A.O."/>
            <person name="Gurgui C."/>
            <person name="Wakimoto T."/>
            <person name="Kracht M."/>
            <person name="Crusemann M."/>
            <person name="Hentschel U."/>
            <person name="Abe I."/>
            <person name="Matsunaga S."/>
            <person name="Kalinowski J."/>
            <person name="Takeyama H."/>
            <person name="Piel J."/>
        </authorList>
    </citation>
    <scope>NUCLEOTIDE SEQUENCE [LARGE SCALE GENOMIC DNA]</scope>
    <source>
        <strain evidence="8">TSY2</strain>
    </source>
</reference>
<dbReference type="EMBL" id="AZHX01000527">
    <property type="protein sequence ID" value="ETX07111.1"/>
    <property type="molecule type" value="Genomic_DNA"/>
</dbReference>
<dbReference type="SUPFAM" id="SSF52540">
    <property type="entry name" value="P-loop containing nucleoside triphosphate hydrolases"/>
    <property type="match status" value="1"/>
</dbReference>
<feature type="domain" description="ABC transporter" evidence="6">
    <location>
        <begin position="4"/>
        <end position="237"/>
    </location>
</feature>
<dbReference type="PROSITE" id="PS00211">
    <property type="entry name" value="ABC_TRANSPORTER_1"/>
    <property type="match status" value="1"/>
</dbReference>
<keyword evidence="4" id="KW-0067">ATP-binding</keyword>
<comment type="similarity">
    <text evidence="1">Belongs to the ABC transporter superfamily.</text>
</comment>
<dbReference type="InterPro" id="IPR027417">
    <property type="entry name" value="P-loop_NTPase"/>
</dbReference>
<comment type="caution">
    <text evidence="7">The sequence shown here is derived from an EMBL/GenBank/DDBJ whole genome shotgun (WGS) entry which is preliminary data.</text>
</comment>
<dbReference type="InterPro" id="IPR017871">
    <property type="entry name" value="ABC_transporter-like_CS"/>
</dbReference>
<evidence type="ECO:0000256" key="3">
    <source>
        <dbReference type="ARBA" id="ARBA00022741"/>
    </source>
</evidence>
<dbReference type="PROSITE" id="PS50893">
    <property type="entry name" value="ABC_TRANSPORTER_2"/>
    <property type="match status" value="1"/>
</dbReference>
<dbReference type="InterPro" id="IPR052156">
    <property type="entry name" value="BCAA_Transport_ATP-bd_LivF"/>
</dbReference>
<dbReference type="GO" id="GO:0005524">
    <property type="term" value="F:ATP binding"/>
    <property type="evidence" value="ECO:0007669"/>
    <property type="project" value="UniProtKB-KW"/>
</dbReference>
<keyword evidence="2" id="KW-0813">Transport</keyword>
<proteinExistence type="inferred from homology"/>
<dbReference type="Gene3D" id="3.40.50.300">
    <property type="entry name" value="P-loop containing nucleotide triphosphate hydrolases"/>
    <property type="match status" value="1"/>
</dbReference>